<dbReference type="InterPro" id="IPR036465">
    <property type="entry name" value="vWFA_dom_sf"/>
</dbReference>
<proteinExistence type="inferred from homology"/>
<evidence type="ECO:0000256" key="3">
    <source>
        <dbReference type="ARBA" id="ARBA00022553"/>
    </source>
</evidence>
<keyword evidence="6 19" id="KW-0732">Signal</keyword>
<dbReference type="GO" id="GO:0046872">
    <property type="term" value="F:metal ion binding"/>
    <property type="evidence" value="ECO:0007669"/>
    <property type="project" value="UniProtKB-KW"/>
</dbReference>
<evidence type="ECO:0000256" key="10">
    <source>
        <dbReference type="ARBA" id="ARBA00023170"/>
    </source>
</evidence>
<evidence type="ECO:0000256" key="2">
    <source>
        <dbReference type="ARBA" id="ARBA00022475"/>
    </source>
</evidence>
<dbReference type="InterPro" id="IPR008400">
    <property type="entry name" value="Anthrax_toxin_rcpt_extracel"/>
</dbReference>
<evidence type="ECO:0000256" key="5">
    <source>
        <dbReference type="ARBA" id="ARBA00022723"/>
    </source>
</evidence>
<dbReference type="Pfam" id="PF05587">
    <property type="entry name" value="Anth_Ig"/>
    <property type="match status" value="1"/>
</dbReference>
<evidence type="ECO:0000313" key="21">
    <source>
        <dbReference type="EMBL" id="RVE65749.1"/>
    </source>
</evidence>
<comment type="function">
    <text evidence="17">Plays a role in cell attachment and migration. Interacts with extracellular matrix proteins and with the actin cytoskeleton and thereby plays an important role in normal extracellular matrix (ECM) homeostasis. Mediates adhesion of cells to type 1 collagen and gelatin, reorganization of the actin cytoskeleton and promotes cell spreading. Plays a role in the angiogenic response of cultured umbilical vein endothelial cells. May also act as a receptor for PLAU. Upon ligand binding, stimulates the phosphorylation of EGFR and ERK1/2.</text>
</comment>
<keyword evidence="12" id="KW-0966">Cell projection</keyword>
<keyword evidence="3" id="KW-0597">Phosphoprotein</keyword>
<dbReference type="Pfam" id="PF05586">
    <property type="entry name" value="Ant_C"/>
    <property type="match status" value="1"/>
</dbReference>
<dbReference type="GO" id="GO:0004888">
    <property type="term" value="F:transmembrane signaling receptor activity"/>
    <property type="evidence" value="ECO:0007669"/>
    <property type="project" value="TreeGrafter"/>
</dbReference>
<accession>A0A3S2MS23</accession>
<keyword evidence="2" id="KW-1003">Cell membrane</keyword>
<evidence type="ECO:0000256" key="8">
    <source>
        <dbReference type="ARBA" id="ARBA00023136"/>
    </source>
</evidence>
<gene>
    <name evidence="21" type="ORF">OJAV_G00119660</name>
</gene>
<comment type="subcellular location">
    <subcellularLocation>
        <location evidence="14">Cell projection</location>
        <location evidence="14">Filopodium membrane</location>
        <topology evidence="14">Single-pass type I membrane protein</topology>
    </subcellularLocation>
    <subcellularLocation>
        <location evidence="13">Cell projection</location>
        <location evidence="13">Lamellipodium membrane</location>
        <topology evidence="13">Single-pass type I membrane protein</topology>
    </subcellularLocation>
</comment>
<dbReference type="PANTHER" id="PTHR16059:SF28">
    <property type="entry name" value="ANTXR CELL ADHESION MOLECULE 1B"/>
    <property type="match status" value="1"/>
</dbReference>
<dbReference type="AlphaFoldDB" id="A0A3S2MS23"/>
<comment type="subunit">
    <text evidence="15">Interacts with gelatin and type 1 collagen. Interacts with the actin cytoskeleton.</text>
</comment>
<dbReference type="SMART" id="SM00327">
    <property type="entry name" value="VWA"/>
    <property type="match status" value="1"/>
</dbReference>
<feature type="transmembrane region" description="Helical" evidence="18">
    <location>
        <begin position="323"/>
        <end position="344"/>
    </location>
</feature>
<sequence>MSQCRCGQVLLRAEVSVLVVVLVAGGAAQLSERVESGSSCYGGFDLYFVLDKSGSVQHYWNEIYYFVDHLAHKFISPQLRMSFIVFSTEARILMPLTEDRDQIGAGLEELRMVQPGGDTFMDQGFQKASEQIYYRSGDGYRTASVIIALTDGELRENQFDLAQREASRARQLGATVYCVGVKDFNETQLSTIADSKDHVFPVNDGFQALQGVIDSILKRSCIEILAVEPSSICEGETFQVVVKGNGFLHARDVQKVLCSFRINDSVTLMKRPLVVEDTYLLCPAPVLEKYGMSAALHVSMNNGLSFISSSVTITAVTCSNGMFVAIALLILLLLLTFALLWWFWPLCCTVVIHEPPPPVMEDISDDEDGYPRKRWPTVDASYYGGRGVGGIKRMEVRWGDKGSTEEGAKLEKAKNARVVMPAQEYDPPPPRHHYHTHKSFRPQKWYSPIKGKLDALCVFLRKGYDRVSVMRPQPGEKGRCINFTGVSPTQSRGTPPTTIPPHPSTLCLTRTSAVPRRTASRSIFPPRLCRPCLLCPPLLPRPPAAPPWTLLHHRTEPFH</sequence>
<protein>
    <recommendedName>
        <fullName evidence="16">Anthrax toxin receptor 1</fullName>
    </recommendedName>
</protein>
<dbReference type="GO" id="GO:0009986">
    <property type="term" value="C:cell surface"/>
    <property type="evidence" value="ECO:0007669"/>
    <property type="project" value="TreeGrafter"/>
</dbReference>
<reference evidence="21 22" key="1">
    <citation type="submission" date="2018-11" db="EMBL/GenBank/DDBJ databases">
        <authorList>
            <person name="Lopez-Roques C."/>
            <person name="Donnadieu C."/>
            <person name="Bouchez O."/>
            <person name="Klopp C."/>
            <person name="Cabau C."/>
            <person name="Zahm M."/>
        </authorList>
    </citation>
    <scope>NUCLEOTIDE SEQUENCE [LARGE SCALE GENOMIC DNA]</scope>
    <source>
        <strain evidence="21">RS831</strain>
        <tissue evidence="21">Whole body</tissue>
    </source>
</reference>
<feature type="chain" id="PRO_5018631384" description="Anthrax toxin receptor 1" evidence="19">
    <location>
        <begin position="29"/>
        <end position="559"/>
    </location>
</feature>
<dbReference type="EMBL" id="CM012448">
    <property type="protein sequence ID" value="RVE65749.1"/>
    <property type="molecule type" value="Genomic_DNA"/>
</dbReference>
<evidence type="ECO:0000256" key="6">
    <source>
        <dbReference type="ARBA" id="ARBA00022729"/>
    </source>
</evidence>
<name>A0A3S2MS23_ORYJA</name>
<keyword evidence="8 18" id="KW-0472">Membrane</keyword>
<dbReference type="InterPro" id="IPR002035">
    <property type="entry name" value="VWF_A"/>
</dbReference>
<evidence type="ECO:0000313" key="22">
    <source>
        <dbReference type="Proteomes" id="UP000283210"/>
    </source>
</evidence>
<evidence type="ECO:0000256" key="15">
    <source>
        <dbReference type="ARBA" id="ARBA00061894"/>
    </source>
</evidence>
<evidence type="ECO:0000256" key="13">
    <source>
        <dbReference type="ARBA" id="ARBA00060389"/>
    </source>
</evidence>
<evidence type="ECO:0000259" key="20">
    <source>
        <dbReference type="PROSITE" id="PS50234"/>
    </source>
</evidence>
<evidence type="ECO:0000256" key="11">
    <source>
        <dbReference type="ARBA" id="ARBA00023180"/>
    </source>
</evidence>
<evidence type="ECO:0000256" key="17">
    <source>
        <dbReference type="ARBA" id="ARBA00093334"/>
    </source>
</evidence>
<reference evidence="21 22" key="2">
    <citation type="submission" date="2019-01" db="EMBL/GenBank/DDBJ databases">
        <title>A chromosome length genome reference of the Java medaka (oryzias javanicus).</title>
        <authorList>
            <person name="Herpin A."/>
            <person name="Takehana Y."/>
            <person name="Naruse K."/>
            <person name="Ansai S."/>
            <person name="Kawaguchi M."/>
        </authorList>
    </citation>
    <scope>NUCLEOTIDE SEQUENCE [LARGE SCALE GENOMIC DNA]</scope>
    <source>
        <strain evidence="21">RS831</strain>
        <tissue evidence="21">Whole body</tissue>
    </source>
</reference>
<dbReference type="SUPFAM" id="SSF53300">
    <property type="entry name" value="vWA-like"/>
    <property type="match status" value="1"/>
</dbReference>
<feature type="signal peptide" evidence="19">
    <location>
        <begin position="1"/>
        <end position="28"/>
    </location>
</feature>
<dbReference type="Proteomes" id="UP000283210">
    <property type="component" value="Chromosome 12"/>
</dbReference>
<dbReference type="FunFam" id="3.40.50.410:FF:000017">
    <property type="entry name" value="Anthrax toxin receptor 1"/>
    <property type="match status" value="1"/>
</dbReference>
<evidence type="ECO:0000256" key="19">
    <source>
        <dbReference type="SAM" id="SignalP"/>
    </source>
</evidence>
<dbReference type="PANTHER" id="PTHR16059">
    <property type="entry name" value="ANTHRAX TOXIN RECEPTOR"/>
    <property type="match status" value="1"/>
</dbReference>
<evidence type="ECO:0000256" key="9">
    <source>
        <dbReference type="ARBA" id="ARBA00023157"/>
    </source>
</evidence>
<dbReference type="Pfam" id="PF00092">
    <property type="entry name" value="VWA"/>
    <property type="match status" value="1"/>
</dbReference>
<keyword evidence="11" id="KW-0325">Glycoprotein</keyword>
<organism evidence="21 22">
    <name type="scientific">Oryzias javanicus</name>
    <name type="common">Javanese ricefish</name>
    <name type="synonym">Aplocheilus javanicus</name>
    <dbReference type="NCBI Taxonomy" id="123683"/>
    <lineage>
        <taxon>Eukaryota</taxon>
        <taxon>Metazoa</taxon>
        <taxon>Chordata</taxon>
        <taxon>Craniata</taxon>
        <taxon>Vertebrata</taxon>
        <taxon>Euteleostomi</taxon>
        <taxon>Actinopterygii</taxon>
        <taxon>Neopterygii</taxon>
        <taxon>Teleostei</taxon>
        <taxon>Neoteleostei</taxon>
        <taxon>Acanthomorphata</taxon>
        <taxon>Ovalentaria</taxon>
        <taxon>Atherinomorphae</taxon>
        <taxon>Beloniformes</taxon>
        <taxon>Adrianichthyidae</taxon>
        <taxon>Oryziinae</taxon>
        <taxon>Oryzias</taxon>
    </lineage>
</organism>
<keyword evidence="9" id="KW-1015">Disulfide bond</keyword>
<dbReference type="OrthoDB" id="10035766at2759"/>
<keyword evidence="5" id="KW-0479">Metal-binding</keyword>
<evidence type="ECO:0000256" key="1">
    <source>
        <dbReference type="ARBA" id="ARBA00008095"/>
    </source>
</evidence>
<keyword evidence="22" id="KW-1185">Reference proteome</keyword>
<evidence type="ECO:0000256" key="7">
    <source>
        <dbReference type="ARBA" id="ARBA00022989"/>
    </source>
</evidence>
<evidence type="ECO:0000256" key="14">
    <source>
        <dbReference type="ARBA" id="ARBA00060395"/>
    </source>
</evidence>
<dbReference type="PROSITE" id="PS50234">
    <property type="entry name" value="VWFA"/>
    <property type="match status" value="1"/>
</dbReference>
<keyword evidence="7 18" id="KW-1133">Transmembrane helix</keyword>
<dbReference type="InterPro" id="IPR008399">
    <property type="entry name" value="Anthrax_toxin_rcpt_C"/>
</dbReference>
<dbReference type="Gene3D" id="3.40.50.410">
    <property type="entry name" value="von Willebrand factor, type A domain"/>
    <property type="match status" value="1"/>
</dbReference>
<comment type="similarity">
    <text evidence="1">Belongs to the ATR family.</text>
</comment>
<evidence type="ECO:0000256" key="4">
    <source>
        <dbReference type="ARBA" id="ARBA00022692"/>
    </source>
</evidence>
<evidence type="ECO:0000256" key="18">
    <source>
        <dbReference type="SAM" id="Phobius"/>
    </source>
</evidence>
<keyword evidence="10" id="KW-0675">Receptor</keyword>
<evidence type="ECO:0000256" key="12">
    <source>
        <dbReference type="ARBA" id="ARBA00023273"/>
    </source>
</evidence>
<dbReference type="GO" id="GO:0031527">
    <property type="term" value="C:filopodium membrane"/>
    <property type="evidence" value="ECO:0007669"/>
    <property type="project" value="UniProtKB-SubCell"/>
</dbReference>
<feature type="domain" description="VWFA" evidence="20">
    <location>
        <begin position="45"/>
        <end position="216"/>
    </location>
</feature>
<dbReference type="CDD" id="cd01474">
    <property type="entry name" value="vWA_ATR"/>
    <property type="match status" value="1"/>
</dbReference>
<evidence type="ECO:0000256" key="16">
    <source>
        <dbReference type="ARBA" id="ARBA00068139"/>
    </source>
</evidence>
<keyword evidence="4 18" id="KW-0812">Transmembrane</keyword>
<dbReference type="GO" id="GO:0031258">
    <property type="term" value="C:lamellipodium membrane"/>
    <property type="evidence" value="ECO:0007669"/>
    <property type="project" value="UniProtKB-SubCell"/>
</dbReference>